<feature type="domain" description="Flagellar hook-associated protein 2 N-terminal" evidence="6">
    <location>
        <begin position="11"/>
        <end position="115"/>
    </location>
</feature>
<dbReference type="InterPro" id="IPR010810">
    <property type="entry name" value="Flagellin_hook_IN_motif"/>
</dbReference>
<evidence type="ECO:0000259" key="6">
    <source>
        <dbReference type="Pfam" id="PF02465"/>
    </source>
</evidence>
<evidence type="ECO:0000256" key="2">
    <source>
        <dbReference type="ARBA" id="ARBA00011255"/>
    </source>
</evidence>
<evidence type="ECO:0000256" key="3">
    <source>
        <dbReference type="ARBA" id="ARBA00023054"/>
    </source>
</evidence>
<dbReference type="Pfam" id="PF07196">
    <property type="entry name" value="Flagellin_IN"/>
    <property type="match status" value="1"/>
</dbReference>
<dbReference type="GO" id="GO:0009424">
    <property type="term" value="C:bacterial-type flagellum hook"/>
    <property type="evidence" value="ECO:0007669"/>
    <property type="project" value="UniProtKB-UniRule"/>
</dbReference>
<dbReference type="InterPro" id="IPR010809">
    <property type="entry name" value="FliD_C"/>
</dbReference>
<keyword evidence="3" id="KW-0175">Coiled coil</keyword>
<reference evidence="8 9" key="1">
    <citation type="submission" date="2020-04" db="EMBL/GenBank/DDBJ databases">
        <authorList>
            <person name="De Canck E."/>
        </authorList>
    </citation>
    <scope>NUCLEOTIDE SEQUENCE [LARGE SCALE GENOMIC DNA]</scope>
    <source>
        <strain evidence="8 9">LMG 3458</strain>
    </source>
</reference>
<accession>A0A6S7AN70</accession>
<organism evidence="8 9">
    <name type="scientific">Achromobacter deleyi</name>
    <dbReference type="NCBI Taxonomy" id="1353891"/>
    <lineage>
        <taxon>Bacteria</taxon>
        <taxon>Pseudomonadati</taxon>
        <taxon>Pseudomonadota</taxon>
        <taxon>Betaproteobacteria</taxon>
        <taxon>Burkholderiales</taxon>
        <taxon>Alcaligenaceae</taxon>
        <taxon>Achromobacter</taxon>
    </lineage>
</organism>
<dbReference type="GO" id="GO:0071973">
    <property type="term" value="P:bacterial-type flagellum-dependent cell motility"/>
    <property type="evidence" value="ECO:0007669"/>
    <property type="project" value="TreeGrafter"/>
</dbReference>
<evidence type="ECO:0000256" key="1">
    <source>
        <dbReference type="ARBA" id="ARBA00009764"/>
    </source>
</evidence>
<comment type="function">
    <text evidence="5">Required for morphogenesis and for the elongation of the flagellar filament by facilitating polymerization of the flagellin monomers at the tip of growing filament. Forms a capping structure, which prevents flagellin subunits (transported through the central channel of the flagellum) from leaking out without polymerization at the distal end.</text>
</comment>
<keyword evidence="5" id="KW-0964">Secreted</keyword>
<dbReference type="GO" id="GO:0005576">
    <property type="term" value="C:extracellular region"/>
    <property type="evidence" value="ECO:0007669"/>
    <property type="project" value="UniProtKB-SubCell"/>
</dbReference>
<dbReference type="AlphaFoldDB" id="A0A6S7AN70"/>
<name>A0A6S7AN70_9BURK</name>
<feature type="domain" description="Flagellar hook-associated protein 2 C-terminal" evidence="7">
    <location>
        <begin position="231"/>
        <end position="450"/>
    </location>
</feature>
<keyword evidence="8" id="KW-0282">Flagellum</keyword>
<evidence type="ECO:0000313" key="8">
    <source>
        <dbReference type="EMBL" id="CAB3739933.1"/>
    </source>
</evidence>
<proteinExistence type="inferred from homology"/>
<dbReference type="GO" id="GO:0009421">
    <property type="term" value="C:bacterial-type flagellum filament cap"/>
    <property type="evidence" value="ECO:0007669"/>
    <property type="project" value="InterPro"/>
</dbReference>
<keyword evidence="8" id="KW-0969">Cilium</keyword>
<dbReference type="InterPro" id="IPR040026">
    <property type="entry name" value="FliD"/>
</dbReference>
<gene>
    <name evidence="8" type="primary">fliD</name>
    <name evidence="8" type="ORF">LMG3458_05669</name>
</gene>
<sequence length="469" mass="48873">MASITNLGSVSGLPLEKILSDLQAAEDKKLSIYTDRAASYKTRIDAYAQLQSALEAVQKSAGVLGKPETMSAIKGSVTGGTALTAVITAEGALAGKPGAVAGQYTIAVNTLARAQSLQSGAVADRTAKNGDTGSFEVELANGTKHTVDLKGDTSLNGIVKAINADDKSGLRATVINDGNGNNYLMLTAKDTGVQAAVKNITVTGDQSLKNVLSFSTAADGTTTGMTQTKPADAELVINGLTVKSGSNSISTAIDGVTLNLTETTLPDKPITLKLESDTSVANKAIQDFVKNYNALQSTIKNLTAFDPKAATNMPLTGDGTTRSIQSSMTSALQAVLGEGTVRSLADLGITTDPQTRQLKLDQTKLDKALAENPGDLTKLLSGDNGLAKNFEAAFKDVLGTNGSLKTRTDGLNKTMSDLDAQQKRAKASSDAEMDQMRTRFVALDKFVAQTSVTANYLTQQFAAMNKSSK</sequence>
<comment type="subunit">
    <text evidence="2 5">Homopentamer.</text>
</comment>
<keyword evidence="4 5" id="KW-0975">Bacterial flagellum</keyword>
<evidence type="ECO:0000313" key="9">
    <source>
        <dbReference type="Proteomes" id="UP000494111"/>
    </source>
</evidence>
<comment type="subcellular location">
    <subcellularLocation>
        <location evidence="5">Secreted</location>
    </subcellularLocation>
    <subcellularLocation>
        <location evidence="5">Bacterial flagellum</location>
    </subcellularLocation>
</comment>
<comment type="similarity">
    <text evidence="1 5">Belongs to the FliD family.</text>
</comment>
<keyword evidence="8" id="KW-0966">Cell projection</keyword>
<evidence type="ECO:0000256" key="4">
    <source>
        <dbReference type="ARBA" id="ARBA00023143"/>
    </source>
</evidence>
<evidence type="ECO:0000259" key="7">
    <source>
        <dbReference type="Pfam" id="PF07195"/>
    </source>
</evidence>
<dbReference type="Pfam" id="PF07195">
    <property type="entry name" value="FliD_C"/>
    <property type="match status" value="1"/>
</dbReference>
<dbReference type="GO" id="GO:0007155">
    <property type="term" value="P:cell adhesion"/>
    <property type="evidence" value="ECO:0007669"/>
    <property type="project" value="InterPro"/>
</dbReference>
<evidence type="ECO:0000256" key="5">
    <source>
        <dbReference type="RuleBase" id="RU362066"/>
    </source>
</evidence>
<dbReference type="InterPro" id="IPR003481">
    <property type="entry name" value="FliD_N"/>
</dbReference>
<protein>
    <recommendedName>
        <fullName evidence="5">Flagellar hook-associated protein 2</fullName>
        <shortName evidence="5">HAP2</shortName>
    </recommendedName>
    <alternativeName>
        <fullName evidence="5">Flagellar cap protein</fullName>
    </alternativeName>
</protein>
<dbReference type="PANTHER" id="PTHR30288">
    <property type="entry name" value="FLAGELLAR CAP/ASSEMBLY PROTEIN FLID"/>
    <property type="match status" value="1"/>
</dbReference>
<dbReference type="PANTHER" id="PTHR30288:SF0">
    <property type="entry name" value="FLAGELLAR HOOK-ASSOCIATED PROTEIN 2"/>
    <property type="match status" value="1"/>
</dbReference>
<dbReference type="Pfam" id="PF02465">
    <property type="entry name" value="FliD_N"/>
    <property type="match status" value="1"/>
</dbReference>
<dbReference type="RefSeq" id="WP_175196659.1">
    <property type="nucleotide sequence ID" value="NZ_CADIJO010000034.1"/>
</dbReference>
<dbReference type="Proteomes" id="UP000494111">
    <property type="component" value="Unassembled WGS sequence"/>
</dbReference>
<dbReference type="EMBL" id="CADIJO010000034">
    <property type="protein sequence ID" value="CAB3739933.1"/>
    <property type="molecule type" value="Genomic_DNA"/>
</dbReference>